<dbReference type="InterPro" id="IPR012668">
    <property type="entry name" value="CHP02466"/>
</dbReference>
<name>A0A558R531_9SPHN</name>
<evidence type="ECO:0000313" key="1">
    <source>
        <dbReference type="EMBL" id="TVV74495.1"/>
    </source>
</evidence>
<dbReference type="RefSeq" id="WP_145150579.1">
    <property type="nucleotide sequence ID" value="NZ_VNIM01000032.1"/>
</dbReference>
<reference evidence="1 2" key="1">
    <citation type="submission" date="2019-07" db="EMBL/GenBank/DDBJ databases">
        <title>Sphingomonas solaris sp. nov., isolated from a solar panel from Boston, Massachusetts.</title>
        <authorList>
            <person name="Tanner K."/>
            <person name="Pascual J."/>
            <person name="Mancuso C."/>
            <person name="Pereto J."/>
            <person name="Khalil A."/>
            <person name="Vilanova C."/>
        </authorList>
    </citation>
    <scope>NUCLEOTIDE SEQUENCE [LARGE SCALE GENOMIC DNA]</scope>
    <source>
        <strain evidence="1 2">R4DWN</strain>
    </source>
</reference>
<dbReference type="Gene3D" id="2.60.120.620">
    <property type="entry name" value="q2cbj1_9rhob like domain"/>
    <property type="match status" value="1"/>
</dbReference>
<dbReference type="Proteomes" id="UP000318681">
    <property type="component" value="Unassembled WGS sequence"/>
</dbReference>
<dbReference type="OrthoDB" id="9783136at2"/>
<evidence type="ECO:0000313" key="2">
    <source>
        <dbReference type="Proteomes" id="UP000318681"/>
    </source>
</evidence>
<protein>
    <submittedName>
        <fullName evidence="1">Uncharacterized protein</fullName>
    </submittedName>
</protein>
<keyword evidence="2" id="KW-1185">Reference proteome</keyword>
<sequence length="229" mass="24683">MTPSLSVNPLFATSLAVTTLAPDEVPVLHDAITAARLGETVRAAPRPGQGWQSGDDMARWRAPAVAALSRRLVALAGQLTADVGAVGSPRYDWSVFLRGNILRDGESLTARHRPDAFWGGLCFIADGYGGSGDTAAGGEVEIEDPRLPATLMEAPDLRLRLQPGRDGTTYRETVRIRPAAGQLLLYPAWLRIAHRPFHGMVERIWITVDLVAHRRSVAETGPAPRSIPA</sequence>
<dbReference type="Pfam" id="PF13759">
    <property type="entry name" value="2OG-FeII_Oxy_5"/>
    <property type="match status" value="1"/>
</dbReference>
<comment type="caution">
    <text evidence="1">The sequence shown here is derived from an EMBL/GenBank/DDBJ whole genome shotgun (WGS) entry which is preliminary data.</text>
</comment>
<dbReference type="EMBL" id="VNIM01000032">
    <property type="protein sequence ID" value="TVV74495.1"/>
    <property type="molecule type" value="Genomic_DNA"/>
</dbReference>
<organism evidence="1 2">
    <name type="scientific">Alterirhizorhabdus solaris</name>
    <dbReference type="NCBI Taxonomy" id="2529389"/>
    <lineage>
        <taxon>Bacteria</taxon>
        <taxon>Pseudomonadati</taxon>
        <taxon>Pseudomonadota</taxon>
        <taxon>Alphaproteobacteria</taxon>
        <taxon>Sphingomonadales</taxon>
        <taxon>Rhizorhabdaceae</taxon>
        <taxon>Alterirhizorhabdus</taxon>
    </lineage>
</organism>
<proteinExistence type="predicted"/>
<dbReference type="AlphaFoldDB" id="A0A558R531"/>
<gene>
    <name evidence="1" type="ORF">FOY91_09520</name>
</gene>
<accession>A0A558R531</accession>